<dbReference type="Proteomes" id="UP000828390">
    <property type="component" value="Unassembled WGS sequence"/>
</dbReference>
<name>A0A9D4LVZ8_DREPO</name>
<dbReference type="AlphaFoldDB" id="A0A9D4LVZ8"/>
<organism evidence="1 2">
    <name type="scientific">Dreissena polymorpha</name>
    <name type="common">Zebra mussel</name>
    <name type="synonym">Mytilus polymorpha</name>
    <dbReference type="NCBI Taxonomy" id="45954"/>
    <lineage>
        <taxon>Eukaryota</taxon>
        <taxon>Metazoa</taxon>
        <taxon>Spiralia</taxon>
        <taxon>Lophotrochozoa</taxon>
        <taxon>Mollusca</taxon>
        <taxon>Bivalvia</taxon>
        <taxon>Autobranchia</taxon>
        <taxon>Heteroconchia</taxon>
        <taxon>Euheterodonta</taxon>
        <taxon>Imparidentia</taxon>
        <taxon>Neoheterodontei</taxon>
        <taxon>Myida</taxon>
        <taxon>Dreissenoidea</taxon>
        <taxon>Dreissenidae</taxon>
        <taxon>Dreissena</taxon>
    </lineage>
</organism>
<evidence type="ECO:0000313" key="1">
    <source>
        <dbReference type="EMBL" id="KAH3866122.1"/>
    </source>
</evidence>
<sequence length="122" mass="13902">MNVCRIIFIRIHSIFAMNKIDAVLGFNGRISRRERVLRRDLVCSAKALFRGYWCLNRGHTKVIARNKVFRSVIEAFQVVFKRMSGAYQMGEGQLGCGSQEIGFSTPSTTILDFEISDMLTFS</sequence>
<accession>A0A9D4LVZ8</accession>
<keyword evidence="2" id="KW-1185">Reference proteome</keyword>
<proteinExistence type="predicted"/>
<protein>
    <submittedName>
        <fullName evidence="1">Uncharacterized protein</fullName>
    </submittedName>
</protein>
<reference evidence="1" key="1">
    <citation type="journal article" date="2019" name="bioRxiv">
        <title>The Genome of the Zebra Mussel, Dreissena polymorpha: A Resource for Invasive Species Research.</title>
        <authorList>
            <person name="McCartney M.A."/>
            <person name="Auch B."/>
            <person name="Kono T."/>
            <person name="Mallez S."/>
            <person name="Zhang Y."/>
            <person name="Obille A."/>
            <person name="Becker A."/>
            <person name="Abrahante J.E."/>
            <person name="Garbe J."/>
            <person name="Badalamenti J.P."/>
            <person name="Herman A."/>
            <person name="Mangelson H."/>
            <person name="Liachko I."/>
            <person name="Sullivan S."/>
            <person name="Sone E.D."/>
            <person name="Koren S."/>
            <person name="Silverstein K.A.T."/>
            <person name="Beckman K.B."/>
            <person name="Gohl D.M."/>
        </authorList>
    </citation>
    <scope>NUCLEOTIDE SEQUENCE</scope>
    <source>
        <strain evidence="1">Duluth1</strain>
        <tissue evidence="1">Whole animal</tissue>
    </source>
</reference>
<reference evidence="1" key="2">
    <citation type="submission" date="2020-11" db="EMBL/GenBank/DDBJ databases">
        <authorList>
            <person name="McCartney M.A."/>
            <person name="Auch B."/>
            <person name="Kono T."/>
            <person name="Mallez S."/>
            <person name="Becker A."/>
            <person name="Gohl D.M."/>
            <person name="Silverstein K.A.T."/>
            <person name="Koren S."/>
            <person name="Bechman K.B."/>
            <person name="Herman A."/>
            <person name="Abrahante J.E."/>
            <person name="Garbe J."/>
        </authorList>
    </citation>
    <scope>NUCLEOTIDE SEQUENCE</scope>
    <source>
        <strain evidence="1">Duluth1</strain>
        <tissue evidence="1">Whole animal</tissue>
    </source>
</reference>
<gene>
    <name evidence="1" type="ORF">DPMN_029176</name>
</gene>
<evidence type="ECO:0000313" key="2">
    <source>
        <dbReference type="Proteomes" id="UP000828390"/>
    </source>
</evidence>
<dbReference type="EMBL" id="JAIWYP010000002">
    <property type="protein sequence ID" value="KAH3866122.1"/>
    <property type="molecule type" value="Genomic_DNA"/>
</dbReference>
<comment type="caution">
    <text evidence="1">The sequence shown here is derived from an EMBL/GenBank/DDBJ whole genome shotgun (WGS) entry which is preliminary data.</text>
</comment>